<protein>
    <recommendedName>
        <fullName evidence="8">Pentraxin (PTX) domain-containing protein</fullName>
    </recommendedName>
</protein>
<evidence type="ECO:0000256" key="4">
    <source>
        <dbReference type="ARBA" id="ARBA00022837"/>
    </source>
</evidence>
<dbReference type="SUPFAM" id="SSF49899">
    <property type="entry name" value="Concanavalin A-like lectins/glucanases"/>
    <property type="match status" value="1"/>
</dbReference>
<dbReference type="GO" id="GO:0046872">
    <property type="term" value="F:metal ion binding"/>
    <property type="evidence" value="ECO:0007669"/>
    <property type="project" value="UniProtKB-KW"/>
</dbReference>
<dbReference type="PANTHER" id="PTHR45869">
    <property type="entry name" value="C-REACTIVE PROTEIN-RELATED"/>
    <property type="match status" value="1"/>
</dbReference>
<comment type="caution">
    <text evidence="9">The sequence shown here is derived from an EMBL/GenBank/DDBJ whole genome shotgun (WGS) entry which is preliminary data.</text>
</comment>
<comment type="caution">
    <text evidence="6">Lacks conserved residue(s) required for the propagation of feature annotation.</text>
</comment>
<evidence type="ECO:0000256" key="1">
    <source>
        <dbReference type="ARBA" id="ARBA00001913"/>
    </source>
</evidence>
<keyword evidence="10" id="KW-1185">Reference proteome</keyword>
<name>A0AAV9QYB5_9TELE</name>
<keyword evidence="7" id="KW-0812">Transmembrane</keyword>
<dbReference type="Proteomes" id="UP001311232">
    <property type="component" value="Unassembled WGS sequence"/>
</dbReference>
<evidence type="ECO:0000256" key="5">
    <source>
        <dbReference type="ARBA" id="ARBA00023157"/>
    </source>
</evidence>
<dbReference type="PRINTS" id="PR00895">
    <property type="entry name" value="PENTAXIN"/>
</dbReference>
<dbReference type="SMART" id="SM00159">
    <property type="entry name" value="PTX"/>
    <property type="match status" value="1"/>
</dbReference>
<evidence type="ECO:0000256" key="6">
    <source>
        <dbReference type="PROSITE-ProRule" id="PRU01172"/>
    </source>
</evidence>
<evidence type="ECO:0000313" key="10">
    <source>
        <dbReference type="Proteomes" id="UP001311232"/>
    </source>
</evidence>
<keyword evidence="5" id="KW-1015">Disulfide bond</keyword>
<evidence type="ECO:0000256" key="2">
    <source>
        <dbReference type="ARBA" id="ARBA00022723"/>
    </source>
</evidence>
<organism evidence="9 10">
    <name type="scientific">Crenichthys baileyi</name>
    <name type="common">White River springfish</name>
    <dbReference type="NCBI Taxonomy" id="28760"/>
    <lineage>
        <taxon>Eukaryota</taxon>
        <taxon>Metazoa</taxon>
        <taxon>Chordata</taxon>
        <taxon>Craniata</taxon>
        <taxon>Vertebrata</taxon>
        <taxon>Euteleostomi</taxon>
        <taxon>Actinopterygii</taxon>
        <taxon>Neopterygii</taxon>
        <taxon>Teleostei</taxon>
        <taxon>Neoteleostei</taxon>
        <taxon>Acanthomorphata</taxon>
        <taxon>Ovalentaria</taxon>
        <taxon>Atherinomorphae</taxon>
        <taxon>Cyprinodontiformes</taxon>
        <taxon>Goodeidae</taxon>
        <taxon>Crenichthys</taxon>
    </lineage>
</organism>
<keyword evidence="4" id="KW-0106">Calcium</keyword>
<proteinExistence type="predicted"/>
<keyword evidence="7" id="KW-0472">Membrane</keyword>
<dbReference type="CDD" id="cd00152">
    <property type="entry name" value="PTX"/>
    <property type="match status" value="1"/>
</dbReference>
<evidence type="ECO:0000256" key="7">
    <source>
        <dbReference type="SAM" id="Phobius"/>
    </source>
</evidence>
<dbReference type="AlphaFoldDB" id="A0AAV9QYB5"/>
<sequence length="254" mass="28662">MDLEFELDAKNETINLPVFSWDQDIFTNSAYRAKMRLSFALLITISAVFGGSLAFRSVVFPSETSNSYVEMIPQNPLTLKAFTLCMRVATELSGEREIILFAYRTPDYDELNVWRELDGRLSFYLSGSGVLFKVPDLGSLQNHLCFTWDSSSGAAALFMNGRKSVTKIYRKGHTIQPGGRILIGQDPDNYLGGFDKSQSFVGEIFDVNMWDSVLSDSEMQNLFHQRTTQKGNVFDWETLDLKSTGEVEIINVNP</sequence>
<keyword evidence="7" id="KW-1133">Transmembrane helix</keyword>
<dbReference type="InterPro" id="IPR051005">
    <property type="entry name" value="Pentraxin_domain"/>
</dbReference>
<gene>
    <name evidence="9" type="ORF">CRENBAI_025227</name>
</gene>
<dbReference type="PROSITE" id="PS51828">
    <property type="entry name" value="PTX_2"/>
    <property type="match status" value="1"/>
</dbReference>
<evidence type="ECO:0000313" key="9">
    <source>
        <dbReference type="EMBL" id="KAK5601504.1"/>
    </source>
</evidence>
<dbReference type="EMBL" id="JAHHUM010002673">
    <property type="protein sequence ID" value="KAK5601504.1"/>
    <property type="molecule type" value="Genomic_DNA"/>
</dbReference>
<keyword evidence="3" id="KW-0732">Signal</keyword>
<dbReference type="InterPro" id="IPR030476">
    <property type="entry name" value="Pentaxin_CS"/>
</dbReference>
<dbReference type="PROSITE" id="PS00289">
    <property type="entry name" value="PTX_1"/>
    <property type="match status" value="1"/>
</dbReference>
<reference evidence="9 10" key="1">
    <citation type="submission" date="2021-06" db="EMBL/GenBank/DDBJ databases">
        <authorList>
            <person name="Palmer J.M."/>
        </authorList>
    </citation>
    <scope>NUCLEOTIDE SEQUENCE [LARGE SCALE GENOMIC DNA]</scope>
    <source>
        <strain evidence="9 10">MEX-2019</strain>
        <tissue evidence="9">Muscle</tissue>
    </source>
</reference>
<evidence type="ECO:0000259" key="8">
    <source>
        <dbReference type="PROSITE" id="PS51828"/>
    </source>
</evidence>
<dbReference type="InterPro" id="IPR013320">
    <property type="entry name" value="ConA-like_dom_sf"/>
</dbReference>
<dbReference type="PANTHER" id="PTHR45869:SF2">
    <property type="entry name" value="C-REACTIVE PROTEIN-RELATED"/>
    <property type="match status" value="1"/>
</dbReference>
<accession>A0AAV9QYB5</accession>
<dbReference type="Gene3D" id="2.60.120.200">
    <property type="match status" value="1"/>
</dbReference>
<dbReference type="InterPro" id="IPR001759">
    <property type="entry name" value="PTX_dom"/>
</dbReference>
<comment type="cofactor">
    <cofactor evidence="1">
        <name>Ca(2+)</name>
        <dbReference type="ChEBI" id="CHEBI:29108"/>
    </cofactor>
</comment>
<dbReference type="Pfam" id="PF00354">
    <property type="entry name" value="Pentaxin"/>
    <property type="match status" value="1"/>
</dbReference>
<keyword evidence="2" id="KW-0479">Metal-binding</keyword>
<feature type="domain" description="Pentraxin (PTX)" evidence="8">
    <location>
        <begin position="54"/>
        <end position="254"/>
    </location>
</feature>
<feature type="transmembrane region" description="Helical" evidence="7">
    <location>
        <begin position="37"/>
        <end position="55"/>
    </location>
</feature>
<evidence type="ECO:0000256" key="3">
    <source>
        <dbReference type="ARBA" id="ARBA00022729"/>
    </source>
</evidence>